<dbReference type="OrthoDB" id="3692907at2759"/>
<gene>
    <name evidence="1" type="ORF">COCMIDRAFT_51881</name>
</gene>
<organism evidence="1 2">
    <name type="scientific">Bipolaris oryzae ATCC 44560</name>
    <dbReference type="NCBI Taxonomy" id="930090"/>
    <lineage>
        <taxon>Eukaryota</taxon>
        <taxon>Fungi</taxon>
        <taxon>Dikarya</taxon>
        <taxon>Ascomycota</taxon>
        <taxon>Pezizomycotina</taxon>
        <taxon>Dothideomycetes</taxon>
        <taxon>Pleosporomycetidae</taxon>
        <taxon>Pleosporales</taxon>
        <taxon>Pleosporineae</taxon>
        <taxon>Pleosporaceae</taxon>
        <taxon>Bipolaris</taxon>
    </lineage>
</organism>
<dbReference type="KEGG" id="bor:COCMIDRAFT_51881"/>
<dbReference type="EMBL" id="KI963933">
    <property type="protein sequence ID" value="EUC49270.1"/>
    <property type="molecule type" value="Genomic_DNA"/>
</dbReference>
<dbReference type="HOGENOM" id="CLU_3129630_0_0_1"/>
<evidence type="ECO:0000313" key="2">
    <source>
        <dbReference type="Proteomes" id="UP000054032"/>
    </source>
</evidence>
<keyword evidence="2" id="KW-1185">Reference proteome</keyword>
<evidence type="ECO:0000313" key="1">
    <source>
        <dbReference type="EMBL" id="EUC49270.1"/>
    </source>
</evidence>
<feature type="non-terminal residue" evidence="1">
    <location>
        <position position="50"/>
    </location>
</feature>
<dbReference type="AlphaFoldDB" id="W6ZGV9"/>
<sequence>CPLPASVATSLKAAFPAPWLPLPDPAQRLPSLPTPVPLAIGCLPYCPLCQ</sequence>
<dbReference type="GeneID" id="19124526"/>
<reference evidence="1 2" key="1">
    <citation type="journal article" date="2013" name="PLoS Genet.">
        <title>Comparative genome structure, secondary metabolite, and effector coding capacity across Cochliobolus pathogens.</title>
        <authorList>
            <person name="Condon B.J."/>
            <person name="Leng Y."/>
            <person name="Wu D."/>
            <person name="Bushley K.E."/>
            <person name="Ohm R.A."/>
            <person name="Otillar R."/>
            <person name="Martin J."/>
            <person name="Schackwitz W."/>
            <person name="Grimwood J."/>
            <person name="MohdZainudin N."/>
            <person name="Xue C."/>
            <person name="Wang R."/>
            <person name="Manning V.A."/>
            <person name="Dhillon B."/>
            <person name="Tu Z.J."/>
            <person name="Steffenson B.J."/>
            <person name="Salamov A."/>
            <person name="Sun H."/>
            <person name="Lowry S."/>
            <person name="LaButti K."/>
            <person name="Han J."/>
            <person name="Copeland A."/>
            <person name="Lindquist E."/>
            <person name="Barry K."/>
            <person name="Schmutz J."/>
            <person name="Baker S.E."/>
            <person name="Ciuffetti L.M."/>
            <person name="Grigoriev I.V."/>
            <person name="Zhong S."/>
            <person name="Turgeon B.G."/>
        </authorList>
    </citation>
    <scope>NUCLEOTIDE SEQUENCE [LARGE SCALE GENOMIC DNA]</scope>
    <source>
        <strain evidence="1 2">ATCC 44560</strain>
    </source>
</reference>
<dbReference type="RefSeq" id="XP_007684234.1">
    <property type="nucleotide sequence ID" value="XM_007686044.2"/>
</dbReference>
<accession>W6ZGV9</accession>
<protein>
    <submittedName>
        <fullName evidence="1">Uncharacterized protein</fullName>
    </submittedName>
</protein>
<feature type="non-terminal residue" evidence="1">
    <location>
        <position position="1"/>
    </location>
</feature>
<name>W6ZGV9_COCMI</name>
<proteinExistence type="predicted"/>
<dbReference type="Proteomes" id="UP000054032">
    <property type="component" value="Unassembled WGS sequence"/>
</dbReference>